<feature type="compositionally biased region" description="Polar residues" evidence="1">
    <location>
        <begin position="580"/>
        <end position="590"/>
    </location>
</feature>
<feature type="region of interest" description="Disordered" evidence="1">
    <location>
        <begin position="1378"/>
        <end position="1439"/>
    </location>
</feature>
<feature type="compositionally biased region" description="Polar residues" evidence="1">
    <location>
        <begin position="1323"/>
        <end position="1335"/>
    </location>
</feature>
<evidence type="ECO:0000256" key="1">
    <source>
        <dbReference type="SAM" id="MobiDB-lite"/>
    </source>
</evidence>
<feature type="compositionally biased region" description="Polar residues" evidence="1">
    <location>
        <begin position="189"/>
        <end position="203"/>
    </location>
</feature>
<feature type="region of interest" description="Disordered" evidence="1">
    <location>
        <begin position="1001"/>
        <end position="1023"/>
    </location>
</feature>
<sequence length="1524" mass="164323">MDRENTPTIRMDRNKPRRTQTLLLADDPDNTLQLPSPPSSQFNLLDMDLRSLCGSSLEASRTLISPPPEEILRSQIPFTPSLLANSHGNLSTTKRKRPVISQTSSTSTTVAHSTALNPETTPNPKPRKQTRRHTRTPSVQSVDSDGDIAMESPTRPSARRAQPLRIVSPAFDDEDDLNLGSPRAVSPGASVSPQTTPTGPSRVSHNRAASTSTPTTSRRTSPRASKSLSAKSSPVKPKRVLIQSPHTSNPDADFMLPIALNAESEEPISRRRHSRRSATPIVIPPYEPPKEVFTPPREITLSPPPQSRSSRASRRSLTPRAPSPAASSKNTKGKKASSRASELRNRLKLVVAVKAEPPEVDLSLPPPPASPTDDPILLSGPIEVPSSVERRSTASNELDRCKNLVQKWKQESSPMKSKKGPPPPPQPDFRLHIEAPSSSAAPRVHFAENSSIRHHSPTPTPGPSVGSASKPAQTRFADLPGSSPLPSDSDSDSGGPDDGFYDWNMHNGDDDAMAETSTDMDVHPPVFAFTAEPPVPGADAWSDSDDELGPTNGINSTTGGRNTDEGEGEYTGRWRLLTVPTKNDPPSSATRARIDAWGRPISPFPKVKLIGAKQRRASGATAPSLDADEGNVAHHAEDVEGGALQTKPDVEAARDEGEGEHLEQASEPAPAGAFDFDVSFEAEPDSGSDADEGDGHDGAAGPGEGVNGEGEGRGLPTQEEEVFGREQKEDGLTLDLGVAEEDTEQEEKEGLGVLHEEEPIELEEPELDAEADMDQDSEDNEEKPTYQDLSIPLAEDSDDDDKNSMEVVPEGDAEEPQPAADLRPVEDIDEDQQMQDDSDRAEEDAVARAMSQQPEEEVDVDVDPSVSASTKAGNLYVADDRDAVAGGDTEEEITTDDELVDESLVKITSADPRAAARAAAILKQYDYECFTKIVLHQNRRRSTLSPSVSKIPGTSTDFETPGPRRDQSPAFSDAGSISSRVKSHATVEDIARSARRRGVSAGGVVKAASPSARGRSGSPIVHRGRRSLTPRATAVGDLVYMPGSPVTTLPELLHDAEGELQGERRLSIGSIAGTPAAVVMEGRGERDPFKTPAPRHGSLFRGADQREDLLEASDIPRVSNEACERPWTREDWKQLDACFTDERLEVAVQMGMAADLELAQEQGVLASVDDVLVESVVDRFMALVGGQEEVGKFGDAWSHEKLVCRAKALQKKQRSGKVATSTAGSIYSRTPSPFAFARRASMEVPDFTPMARRSHKDNMPWDPVPFPQQETPRQLSLRPVLPPSTTTGPFQDLPPEKARKLPPTLLAPRYSHLLEEAIIVSEQGSSAGDSGTTQHMADPSELATEEDVSMDEAAVEAPKDKTLGKRVKSFLFSYLPSAPKRGLQPKARPAVSGLPLPPPDVLGKPRTVRTPIRPPAPKYPHPKDQVHLNPAPPLPKPSMVPKRVPPKRLVELHPVTPPPEAPLVIVPRPRRSSGGSVKDLILNFEEMDRSIGKGKGKAGGNLKSMRSFGELKKGAAEAKPVWKP</sequence>
<protein>
    <submittedName>
        <fullName evidence="2">Uncharacterized protein</fullName>
    </submittedName>
</protein>
<gene>
    <name evidence="2" type="ORF">HGRIS_000506</name>
</gene>
<feature type="region of interest" description="Disordered" evidence="1">
    <location>
        <begin position="83"/>
        <end position="253"/>
    </location>
</feature>
<accession>A0ABR3JSM0</accession>
<feature type="compositionally biased region" description="Polar residues" evidence="1">
    <location>
        <begin position="943"/>
        <end position="958"/>
    </location>
</feature>
<feature type="compositionally biased region" description="Gly residues" evidence="1">
    <location>
        <begin position="698"/>
        <end position="709"/>
    </location>
</feature>
<feature type="region of interest" description="Disordered" evidence="1">
    <location>
        <begin position="612"/>
        <end position="874"/>
    </location>
</feature>
<keyword evidence="3" id="KW-1185">Reference proteome</keyword>
<feature type="compositionally biased region" description="Acidic residues" evidence="1">
    <location>
        <begin position="678"/>
        <end position="694"/>
    </location>
</feature>
<feature type="compositionally biased region" description="Low complexity" evidence="1">
    <location>
        <begin position="307"/>
        <end position="328"/>
    </location>
</feature>
<feature type="compositionally biased region" description="Polar residues" evidence="1">
    <location>
        <begin position="83"/>
        <end position="92"/>
    </location>
</feature>
<feature type="region of interest" description="Disordered" evidence="1">
    <location>
        <begin position="359"/>
        <end position="596"/>
    </location>
</feature>
<feature type="region of interest" description="Disordered" evidence="1">
    <location>
        <begin position="941"/>
        <end position="979"/>
    </location>
</feature>
<feature type="compositionally biased region" description="Basic and acidic residues" evidence="1">
    <location>
        <begin position="388"/>
        <end position="402"/>
    </location>
</feature>
<reference evidence="3" key="1">
    <citation type="submission" date="2024-06" db="EMBL/GenBank/DDBJ databases">
        <title>Multi-omics analyses provide insights into the biosynthesis of the anticancer antibiotic pleurotin in Hohenbuehelia grisea.</title>
        <authorList>
            <person name="Weaver J.A."/>
            <person name="Alberti F."/>
        </authorList>
    </citation>
    <scope>NUCLEOTIDE SEQUENCE [LARGE SCALE GENOMIC DNA]</scope>
    <source>
        <strain evidence="3">T-177</strain>
    </source>
</reference>
<feature type="compositionally biased region" description="Basic and acidic residues" evidence="1">
    <location>
        <begin position="648"/>
        <end position="664"/>
    </location>
</feature>
<comment type="caution">
    <text evidence="2">The sequence shown here is derived from an EMBL/GenBank/DDBJ whole genome shotgun (WGS) entry which is preliminary data.</text>
</comment>
<feature type="region of interest" description="Disordered" evidence="1">
    <location>
        <begin position="1267"/>
        <end position="1301"/>
    </location>
</feature>
<feature type="region of interest" description="Disordered" evidence="1">
    <location>
        <begin position="1490"/>
        <end position="1524"/>
    </location>
</feature>
<feature type="compositionally biased region" description="Low complexity" evidence="1">
    <location>
        <begin position="478"/>
        <end position="494"/>
    </location>
</feature>
<evidence type="ECO:0000313" key="3">
    <source>
        <dbReference type="Proteomes" id="UP001556367"/>
    </source>
</evidence>
<feature type="compositionally biased region" description="Low complexity" evidence="1">
    <location>
        <begin position="1002"/>
        <end position="1019"/>
    </location>
</feature>
<organism evidence="2 3">
    <name type="scientific">Hohenbuehelia grisea</name>
    <dbReference type="NCBI Taxonomy" id="104357"/>
    <lineage>
        <taxon>Eukaryota</taxon>
        <taxon>Fungi</taxon>
        <taxon>Dikarya</taxon>
        <taxon>Basidiomycota</taxon>
        <taxon>Agaricomycotina</taxon>
        <taxon>Agaricomycetes</taxon>
        <taxon>Agaricomycetidae</taxon>
        <taxon>Agaricales</taxon>
        <taxon>Pleurotineae</taxon>
        <taxon>Pleurotaceae</taxon>
        <taxon>Hohenbuehelia</taxon>
    </lineage>
</organism>
<dbReference type="Proteomes" id="UP001556367">
    <property type="component" value="Unassembled WGS sequence"/>
</dbReference>
<feature type="compositionally biased region" description="Polar residues" evidence="1">
    <location>
        <begin position="552"/>
        <end position="561"/>
    </location>
</feature>
<feature type="region of interest" description="Disordered" evidence="1">
    <location>
        <begin position="1323"/>
        <end position="1342"/>
    </location>
</feature>
<feature type="compositionally biased region" description="Basic residues" evidence="1">
    <location>
        <begin position="125"/>
        <end position="135"/>
    </location>
</feature>
<feature type="compositionally biased region" description="Acidic residues" evidence="1">
    <location>
        <begin position="738"/>
        <end position="747"/>
    </location>
</feature>
<evidence type="ECO:0000313" key="2">
    <source>
        <dbReference type="EMBL" id="KAL0958365.1"/>
    </source>
</evidence>
<feature type="compositionally biased region" description="Low complexity" evidence="1">
    <location>
        <begin position="207"/>
        <end position="225"/>
    </location>
</feature>
<dbReference type="EMBL" id="JASNQZ010000004">
    <property type="protein sequence ID" value="KAL0958365.1"/>
    <property type="molecule type" value="Genomic_DNA"/>
</dbReference>
<feature type="region of interest" description="Disordered" evidence="1">
    <location>
        <begin position="265"/>
        <end position="343"/>
    </location>
</feature>
<feature type="compositionally biased region" description="Acidic residues" evidence="1">
    <location>
        <begin position="827"/>
        <end position="844"/>
    </location>
</feature>
<feature type="compositionally biased region" description="Basic and acidic residues" evidence="1">
    <location>
        <begin position="748"/>
        <end position="757"/>
    </location>
</feature>
<feature type="compositionally biased region" description="Low complexity" evidence="1">
    <location>
        <begin position="101"/>
        <end position="114"/>
    </location>
</feature>
<name>A0ABR3JSM0_9AGAR</name>
<feature type="compositionally biased region" description="Acidic residues" evidence="1">
    <location>
        <begin position="758"/>
        <end position="781"/>
    </location>
</feature>
<feature type="compositionally biased region" description="Basic and acidic residues" evidence="1">
    <location>
        <begin position="722"/>
        <end position="731"/>
    </location>
</feature>
<proteinExistence type="predicted"/>